<feature type="region of interest" description="Disordered" evidence="1">
    <location>
        <begin position="71"/>
        <end position="109"/>
    </location>
</feature>
<feature type="region of interest" description="Disordered" evidence="1">
    <location>
        <begin position="29"/>
        <end position="59"/>
    </location>
</feature>
<feature type="compositionally biased region" description="Basic and acidic residues" evidence="1">
    <location>
        <begin position="97"/>
        <end position="109"/>
    </location>
</feature>
<comment type="caution">
    <text evidence="2">The sequence shown here is derived from an EMBL/GenBank/DDBJ whole genome shotgun (WGS) entry which is preliminary data.</text>
</comment>
<dbReference type="EMBL" id="JAAKFY010000027">
    <property type="protein sequence ID" value="KAF3833223.1"/>
    <property type="molecule type" value="Genomic_DNA"/>
</dbReference>
<organism evidence="2 3">
    <name type="scientific">Dissostichus mawsoni</name>
    <name type="common">Antarctic cod</name>
    <dbReference type="NCBI Taxonomy" id="36200"/>
    <lineage>
        <taxon>Eukaryota</taxon>
        <taxon>Metazoa</taxon>
        <taxon>Chordata</taxon>
        <taxon>Craniata</taxon>
        <taxon>Vertebrata</taxon>
        <taxon>Euteleostomi</taxon>
        <taxon>Actinopterygii</taxon>
        <taxon>Neopterygii</taxon>
        <taxon>Teleostei</taxon>
        <taxon>Neoteleostei</taxon>
        <taxon>Acanthomorphata</taxon>
        <taxon>Eupercaria</taxon>
        <taxon>Perciformes</taxon>
        <taxon>Notothenioidei</taxon>
        <taxon>Nototheniidae</taxon>
        <taxon>Dissostichus</taxon>
    </lineage>
</organism>
<dbReference type="AlphaFoldDB" id="A0A7J5X8R2"/>
<name>A0A7J5X8R2_DISMA</name>
<gene>
    <name evidence="2" type="ORF">F7725_026888</name>
</gene>
<protein>
    <submittedName>
        <fullName evidence="2">Uncharacterized protein</fullName>
    </submittedName>
</protein>
<dbReference type="OrthoDB" id="8964700at2759"/>
<dbReference type="Proteomes" id="UP000518266">
    <property type="component" value="Unassembled WGS sequence"/>
</dbReference>
<accession>A0A7J5X8R2</accession>
<proteinExistence type="predicted"/>
<sequence length="109" mass="12372">MEVNQNERDVGRACSEDCLTKDLPLSMIQNKVTDEDTDKNEAEDKQQRMSSQSGLEVDVQLSDEDIEINEAAEQTTKDSGLEVDDQLSDEDIEINEAEDKKKDVFSEWT</sequence>
<evidence type="ECO:0000313" key="2">
    <source>
        <dbReference type="EMBL" id="KAF3833223.1"/>
    </source>
</evidence>
<evidence type="ECO:0000313" key="3">
    <source>
        <dbReference type="Proteomes" id="UP000518266"/>
    </source>
</evidence>
<keyword evidence="3" id="KW-1185">Reference proteome</keyword>
<evidence type="ECO:0000256" key="1">
    <source>
        <dbReference type="SAM" id="MobiDB-lite"/>
    </source>
</evidence>
<feature type="compositionally biased region" description="Acidic residues" evidence="1">
    <location>
        <begin position="81"/>
        <end position="96"/>
    </location>
</feature>
<reference evidence="2 3" key="1">
    <citation type="submission" date="2020-03" db="EMBL/GenBank/DDBJ databases">
        <title>Dissostichus mawsoni Genome sequencing and assembly.</title>
        <authorList>
            <person name="Park H."/>
        </authorList>
    </citation>
    <scope>NUCLEOTIDE SEQUENCE [LARGE SCALE GENOMIC DNA]</scope>
    <source>
        <strain evidence="2">DM0001</strain>
        <tissue evidence="2">Muscle</tissue>
    </source>
</reference>